<dbReference type="EMBL" id="FNCK01000005">
    <property type="protein sequence ID" value="SDG30714.1"/>
    <property type="molecule type" value="Genomic_DNA"/>
</dbReference>
<dbReference type="Proteomes" id="UP000199708">
    <property type="component" value="Unassembled WGS sequence"/>
</dbReference>
<keyword evidence="3 6" id="KW-0238">DNA-binding</keyword>
<dbReference type="Gene3D" id="3.40.190.290">
    <property type="match status" value="1"/>
</dbReference>
<keyword evidence="7" id="KW-1185">Reference proteome</keyword>
<evidence type="ECO:0000259" key="5">
    <source>
        <dbReference type="PROSITE" id="PS50931"/>
    </source>
</evidence>
<dbReference type="RefSeq" id="WP_090289924.1">
    <property type="nucleotide sequence ID" value="NZ_FNCK01000005.1"/>
</dbReference>
<dbReference type="Gene3D" id="1.10.10.10">
    <property type="entry name" value="Winged helix-like DNA-binding domain superfamily/Winged helix DNA-binding domain"/>
    <property type="match status" value="1"/>
</dbReference>
<dbReference type="STRING" id="120956.SAMN05421791_1054"/>
<dbReference type="InterPro" id="IPR050950">
    <property type="entry name" value="HTH-type_LysR_regulators"/>
</dbReference>
<organism evidence="6 7">
    <name type="scientific">Facklamia miroungae</name>
    <dbReference type="NCBI Taxonomy" id="120956"/>
    <lineage>
        <taxon>Bacteria</taxon>
        <taxon>Bacillati</taxon>
        <taxon>Bacillota</taxon>
        <taxon>Bacilli</taxon>
        <taxon>Lactobacillales</taxon>
        <taxon>Aerococcaceae</taxon>
        <taxon>Facklamia</taxon>
    </lineage>
</organism>
<dbReference type="SUPFAM" id="SSF53850">
    <property type="entry name" value="Periplasmic binding protein-like II"/>
    <property type="match status" value="1"/>
</dbReference>
<dbReference type="AlphaFoldDB" id="A0A1G7T6Q4"/>
<evidence type="ECO:0000313" key="7">
    <source>
        <dbReference type="Proteomes" id="UP000199708"/>
    </source>
</evidence>
<dbReference type="PRINTS" id="PR00039">
    <property type="entry name" value="HTHLYSR"/>
</dbReference>
<dbReference type="GO" id="GO:0003677">
    <property type="term" value="F:DNA binding"/>
    <property type="evidence" value="ECO:0007669"/>
    <property type="project" value="UniProtKB-KW"/>
</dbReference>
<accession>A0A1G7T6Q4</accession>
<proteinExistence type="inferred from homology"/>
<protein>
    <submittedName>
        <fullName evidence="6">DNA-binding transcriptional regulator, LysR family</fullName>
    </submittedName>
</protein>
<evidence type="ECO:0000256" key="1">
    <source>
        <dbReference type="ARBA" id="ARBA00009437"/>
    </source>
</evidence>
<dbReference type="Pfam" id="PF00126">
    <property type="entry name" value="HTH_1"/>
    <property type="match status" value="1"/>
</dbReference>
<keyword evidence="2" id="KW-0805">Transcription regulation</keyword>
<dbReference type="InterPro" id="IPR005119">
    <property type="entry name" value="LysR_subst-bd"/>
</dbReference>
<dbReference type="PANTHER" id="PTHR30419">
    <property type="entry name" value="HTH-TYPE TRANSCRIPTIONAL REGULATOR YBHD"/>
    <property type="match status" value="1"/>
</dbReference>
<dbReference type="OrthoDB" id="79118at2"/>
<dbReference type="PANTHER" id="PTHR30419:SF8">
    <property type="entry name" value="NITROGEN ASSIMILATION TRANSCRIPTIONAL ACTIVATOR-RELATED"/>
    <property type="match status" value="1"/>
</dbReference>
<evidence type="ECO:0000256" key="2">
    <source>
        <dbReference type="ARBA" id="ARBA00023015"/>
    </source>
</evidence>
<sequence>MFHGKEYVLTVFEEQSFSKASEKMFVSQPSLSANVKRIEKRLGHDIFDRSTIPIKLTEFGVEYIRNAKEIQRIEADFQQYISKVDNLQYGRIAIGGTSLFASMVLPKLMAKFNAIYPEIQIDLFEETSSKLIDLLHEGEIDLLLDNTFLDSRYYDHFPFVNESLLLAVPEKFEVNGLLKDYQLSLKDIKNHSSDLINLPLTYLKEFKHTPFVFLKVTNDTGSRARAICQEAHFVPNIAFEVEQQLTAYNISSSGIAISFIGEALIHYINHKDQVKYYRLESENAKRPVNFYWKKDRYQSKAVEAFLELLKKNKN</sequence>
<evidence type="ECO:0000256" key="3">
    <source>
        <dbReference type="ARBA" id="ARBA00023125"/>
    </source>
</evidence>
<evidence type="ECO:0000256" key="4">
    <source>
        <dbReference type="ARBA" id="ARBA00023163"/>
    </source>
</evidence>
<evidence type="ECO:0000313" key="6">
    <source>
        <dbReference type="EMBL" id="SDG30714.1"/>
    </source>
</evidence>
<name>A0A1G7T6Q4_9LACT</name>
<dbReference type="Pfam" id="PF03466">
    <property type="entry name" value="LysR_substrate"/>
    <property type="match status" value="1"/>
</dbReference>
<dbReference type="InterPro" id="IPR036388">
    <property type="entry name" value="WH-like_DNA-bd_sf"/>
</dbReference>
<dbReference type="GO" id="GO:0003700">
    <property type="term" value="F:DNA-binding transcription factor activity"/>
    <property type="evidence" value="ECO:0007669"/>
    <property type="project" value="InterPro"/>
</dbReference>
<gene>
    <name evidence="6" type="ORF">SAMN05421791_1054</name>
</gene>
<dbReference type="InterPro" id="IPR000847">
    <property type="entry name" value="LysR_HTH_N"/>
</dbReference>
<dbReference type="InterPro" id="IPR036390">
    <property type="entry name" value="WH_DNA-bd_sf"/>
</dbReference>
<dbReference type="SUPFAM" id="SSF46785">
    <property type="entry name" value="Winged helix' DNA-binding domain"/>
    <property type="match status" value="1"/>
</dbReference>
<comment type="similarity">
    <text evidence="1">Belongs to the LysR transcriptional regulatory family.</text>
</comment>
<dbReference type="CDD" id="cd05466">
    <property type="entry name" value="PBP2_LTTR_substrate"/>
    <property type="match status" value="1"/>
</dbReference>
<dbReference type="PROSITE" id="PS50931">
    <property type="entry name" value="HTH_LYSR"/>
    <property type="match status" value="1"/>
</dbReference>
<feature type="domain" description="HTH lysR-type" evidence="5">
    <location>
        <begin position="1"/>
        <end position="57"/>
    </location>
</feature>
<dbReference type="GO" id="GO:0005829">
    <property type="term" value="C:cytosol"/>
    <property type="evidence" value="ECO:0007669"/>
    <property type="project" value="TreeGrafter"/>
</dbReference>
<keyword evidence="4" id="KW-0804">Transcription</keyword>
<reference evidence="6 7" key="1">
    <citation type="submission" date="2016-10" db="EMBL/GenBank/DDBJ databases">
        <authorList>
            <person name="de Groot N.N."/>
        </authorList>
    </citation>
    <scope>NUCLEOTIDE SEQUENCE [LARGE SCALE GENOMIC DNA]</scope>
    <source>
        <strain evidence="6 7">ATCC BAA-466</strain>
    </source>
</reference>